<keyword evidence="4" id="KW-0378">Hydrolase</keyword>
<keyword evidence="10" id="KW-0812">Transmembrane</keyword>
<dbReference type="SUPFAM" id="SSF54001">
    <property type="entry name" value="Cysteine proteinases"/>
    <property type="match status" value="1"/>
</dbReference>
<dbReference type="PROSITE" id="PS00639">
    <property type="entry name" value="THIOL_PROTEASE_HIS"/>
    <property type="match status" value="1"/>
</dbReference>
<keyword evidence="6" id="KW-0865">Zymogen</keyword>
<evidence type="ECO:0000256" key="7">
    <source>
        <dbReference type="ARBA" id="ARBA00023157"/>
    </source>
</evidence>
<dbReference type="PROSITE" id="PS00640">
    <property type="entry name" value="THIOL_PROTEASE_ASN"/>
    <property type="match status" value="1"/>
</dbReference>
<dbReference type="Pfam" id="PF08127">
    <property type="entry name" value="Propeptide_C1"/>
    <property type="match status" value="1"/>
</dbReference>
<dbReference type="GO" id="GO:0006508">
    <property type="term" value="P:proteolysis"/>
    <property type="evidence" value="ECO:0007669"/>
    <property type="project" value="UniProtKB-KW"/>
</dbReference>
<gene>
    <name evidence="12" type="ORF">OCTVUL_1B028280</name>
</gene>
<evidence type="ECO:0000256" key="2">
    <source>
        <dbReference type="ARBA" id="ARBA00022670"/>
    </source>
</evidence>
<dbReference type="InterPro" id="IPR013128">
    <property type="entry name" value="Peptidase_C1A"/>
</dbReference>
<comment type="function">
    <text evidence="8">Thiol protease. Has a role as a digestive enzyme.</text>
</comment>
<evidence type="ECO:0000256" key="10">
    <source>
        <dbReference type="SAM" id="Phobius"/>
    </source>
</evidence>
<keyword evidence="2" id="KW-0645">Protease</keyword>
<evidence type="ECO:0000256" key="8">
    <source>
        <dbReference type="ARBA" id="ARBA00055576"/>
    </source>
</evidence>
<organism evidence="12 13">
    <name type="scientific">Octopus vulgaris</name>
    <name type="common">Common octopus</name>
    <dbReference type="NCBI Taxonomy" id="6645"/>
    <lineage>
        <taxon>Eukaryota</taxon>
        <taxon>Metazoa</taxon>
        <taxon>Spiralia</taxon>
        <taxon>Lophotrochozoa</taxon>
        <taxon>Mollusca</taxon>
        <taxon>Cephalopoda</taxon>
        <taxon>Coleoidea</taxon>
        <taxon>Octopodiformes</taxon>
        <taxon>Octopoda</taxon>
        <taxon>Incirrata</taxon>
        <taxon>Octopodidae</taxon>
        <taxon>Octopus</taxon>
    </lineage>
</organism>
<protein>
    <recommendedName>
        <fullName evidence="9">Cathepsin B-like cysteine proteinase</fullName>
    </recommendedName>
</protein>
<dbReference type="InterPro" id="IPR038765">
    <property type="entry name" value="Papain-like_cys_pep_sf"/>
</dbReference>
<keyword evidence="3" id="KW-0732">Signal</keyword>
<dbReference type="EMBL" id="OX597817">
    <property type="protein sequence ID" value="CAI9721067.1"/>
    <property type="molecule type" value="Genomic_DNA"/>
</dbReference>
<evidence type="ECO:0000259" key="11">
    <source>
        <dbReference type="SMART" id="SM00645"/>
    </source>
</evidence>
<evidence type="ECO:0000313" key="12">
    <source>
        <dbReference type="EMBL" id="CAI9721067.1"/>
    </source>
</evidence>
<keyword evidence="7" id="KW-1015">Disulfide bond</keyword>
<comment type="similarity">
    <text evidence="1">Belongs to the peptidase C1 family.</text>
</comment>
<evidence type="ECO:0000256" key="3">
    <source>
        <dbReference type="ARBA" id="ARBA00022729"/>
    </source>
</evidence>
<accession>A0AA36AUG9</accession>
<dbReference type="PRINTS" id="PR00705">
    <property type="entry name" value="PAPAIN"/>
</dbReference>
<dbReference type="InterPro" id="IPR025661">
    <property type="entry name" value="Pept_asp_AS"/>
</dbReference>
<keyword evidence="10" id="KW-0472">Membrane</keyword>
<keyword evidence="10" id="KW-1133">Transmembrane helix</keyword>
<dbReference type="InterPro" id="IPR012599">
    <property type="entry name" value="Propeptide_C1A"/>
</dbReference>
<dbReference type="PANTHER" id="PTHR12411">
    <property type="entry name" value="CYSTEINE PROTEASE FAMILY C1-RELATED"/>
    <property type="match status" value="1"/>
</dbReference>
<keyword evidence="5" id="KW-0788">Thiol protease</keyword>
<dbReference type="InterPro" id="IPR000668">
    <property type="entry name" value="Peptidase_C1A_C"/>
</dbReference>
<feature type="transmembrane region" description="Helical" evidence="10">
    <location>
        <begin position="21"/>
        <end position="39"/>
    </location>
</feature>
<dbReference type="PROSITE" id="PS00139">
    <property type="entry name" value="THIOL_PROTEASE_CYS"/>
    <property type="match status" value="1"/>
</dbReference>
<evidence type="ECO:0000313" key="13">
    <source>
        <dbReference type="Proteomes" id="UP001162480"/>
    </source>
</evidence>
<dbReference type="SMART" id="SM00645">
    <property type="entry name" value="Pept_C1"/>
    <property type="match status" value="1"/>
</dbReference>
<evidence type="ECO:0000256" key="4">
    <source>
        <dbReference type="ARBA" id="ARBA00022801"/>
    </source>
</evidence>
<keyword evidence="13" id="KW-1185">Reference proteome</keyword>
<dbReference type="CDD" id="cd02620">
    <property type="entry name" value="Peptidase_C1A_CathepsinB"/>
    <property type="match status" value="1"/>
</dbReference>
<dbReference type="Pfam" id="PF00112">
    <property type="entry name" value="Peptidase_C1"/>
    <property type="match status" value="1"/>
</dbReference>
<feature type="domain" description="Peptidase C1A papain C-terminal" evidence="11">
    <location>
        <begin position="103"/>
        <end position="351"/>
    </location>
</feature>
<dbReference type="Gene3D" id="3.90.70.10">
    <property type="entry name" value="Cysteine proteinases"/>
    <property type="match status" value="1"/>
</dbReference>
<name>A0AA36AUG9_OCTVU</name>
<dbReference type="InterPro" id="IPR025660">
    <property type="entry name" value="Pept_his_AS"/>
</dbReference>
<evidence type="ECO:0000256" key="5">
    <source>
        <dbReference type="ARBA" id="ARBA00022807"/>
    </source>
</evidence>
<proteinExistence type="inferred from homology"/>
<sequence length="359" mass="39802">MSVIKCSLKPFQTSPNMEFRTQILVAMLLVTMVSGYTVVNMEKKTPLSPMVEKINSLQTTWKAQDNFGWADLKDIKRLMGVLPESKKHLPPLRPPVLEMGGPLPDSFDSRQQWPSCQTLKEVRDQGNCGSCWAAAAAEAMSDRICIHSGGQMNAHISIEDLMTCCQSCGMGCNGGYPAAAWDYFKATGIVTGGPYHSKMGCQPYQIPACDHHVPGKLHPCKGELPTPSCERKCEAGYNATYDDDKHYGHTSYAVDNDEKNIRQEIMTNGPVEAAFSVYKDFLTYKSGVYQHEEGEFMGGHAVKILGWGVEESTPYWLVANSWNPDWGDKGFFKIKRGNNECGIEDQIVAGLPKLAQKKE</sequence>
<dbReference type="FunFam" id="3.90.70.10:FF:000031">
    <property type="entry name" value="Cathepsin B"/>
    <property type="match status" value="1"/>
</dbReference>
<reference evidence="12" key="1">
    <citation type="submission" date="2023-08" db="EMBL/GenBank/DDBJ databases">
        <authorList>
            <person name="Alioto T."/>
            <person name="Alioto T."/>
            <person name="Gomez Garrido J."/>
        </authorList>
    </citation>
    <scope>NUCLEOTIDE SEQUENCE</scope>
</reference>
<dbReference type="Proteomes" id="UP001162480">
    <property type="component" value="Chromosome 4"/>
</dbReference>
<evidence type="ECO:0000256" key="9">
    <source>
        <dbReference type="ARBA" id="ARBA00073107"/>
    </source>
</evidence>
<dbReference type="AlphaFoldDB" id="A0AA36AUG9"/>
<dbReference type="GO" id="GO:0004197">
    <property type="term" value="F:cysteine-type endopeptidase activity"/>
    <property type="evidence" value="ECO:0007669"/>
    <property type="project" value="InterPro"/>
</dbReference>
<evidence type="ECO:0000256" key="6">
    <source>
        <dbReference type="ARBA" id="ARBA00023145"/>
    </source>
</evidence>
<evidence type="ECO:0000256" key="1">
    <source>
        <dbReference type="ARBA" id="ARBA00008455"/>
    </source>
</evidence>
<dbReference type="InterPro" id="IPR000169">
    <property type="entry name" value="Pept_cys_AS"/>
</dbReference>